<dbReference type="EMBL" id="CAJVPY010002031">
    <property type="protein sequence ID" value="CAG8546187.1"/>
    <property type="molecule type" value="Genomic_DNA"/>
</dbReference>
<reference evidence="1" key="1">
    <citation type="submission" date="2021-06" db="EMBL/GenBank/DDBJ databases">
        <authorList>
            <person name="Kallberg Y."/>
            <person name="Tangrot J."/>
            <person name="Rosling A."/>
        </authorList>
    </citation>
    <scope>NUCLEOTIDE SEQUENCE</scope>
    <source>
        <strain evidence="1">MA453B</strain>
    </source>
</reference>
<keyword evidence="2" id="KW-1185">Reference proteome</keyword>
<comment type="caution">
    <text evidence="1">The sequence shown here is derived from an EMBL/GenBank/DDBJ whole genome shotgun (WGS) entry which is preliminary data.</text>
</comment>
<sequence>MINSFNLFNIFSQHCPRCTSNTGSTFPNGDCWLQDSQSSLGVLKCLRKPLKKALATEHSATLHISSYR</sequence>
<dbReference type="Proteomes" id="UP000789405">
    <property type="component" value="Unassembled WGS sequence"/>
</dbReference>
<dbReference type="AlphaFoldDB" id="A0A9N9AVD2"/>
<organism evidence="1 2">
    <name type="scientific">Dentiscutata erythropus</name>
    <dbReference type="NCBI Taxonomy" id="1348616"/>
    <lineage>
        <taxon>Eukaryota</taxon>
        <taxon>Fungi</taxon>
        <taxon>Fungi incertae sedis</taxon>
        <taxon>Mucoromycota</taxon>
        <taxon>Glomeromycotina</taxon>
        <taxon>Glomeromycetes</taxon>
        <taxon>Diversisporales</taxon>
        <taxon>Gigasporaceae</taxon>
        <taxon>Dentiscutata</taxon>
    </lineage>
</organism>
<proteinExistence type="predicted"/>
<gene>
    <name evidence="1" type="ORF">DERYTH_LOCUS5045</name>
</gene>
<protein>
    <submittedName>
        <fullName evidence="1">21305_t:CDS:1</fullName>
    </submittedName>
</protein>
<evidence type="ECO:0000313" key="1">
    <source>
        <dbReference type="EMBL" id="CAG8546187.1"/>
    </source>
</evidence>
<accession>A0A9N9AVD2</accession>
<evidence type="ECO:0000313" key="2">
    <source>
        <dbReference type="Proteomes" id="UP000789405"/>
    </source>
</evidence>
<name>A0A9N9AVD2_9GLOM</name>